<protein>
    <recommendedName>
        <fullName evidence="5">Stage II sporulation protein M</fullName>
    </recommendedName>
</protein>
<accession>A0A5C6CNM9</accession>
<dbReference type="EMBL" id="SJPT01000003">
    <property type="protein sequence ID" value="TWU24359.1"/>
    <property type="molecule type" value="Genomic_DNA"/>
</dbReference>
<dbReference type="RefSeq" id="WP_146594542.1">
    <property type="nucleotide sequence ID" value="NZ_SJPT01000003.1"/>
</dbReference>
<keyword evidence="4" id="KW-1185">Reference proteome</keyword>
<feature type="transmembrane region" description="Helical" evidence="2">
    <location>
        <begin position="302"/>
        <end position="325"/>
    </location>
</feature>
<proteinExistence type="predicted"/>
<evidence type="ECO:0008006" key="5">
    <source>
        <dbReference type="Google" id="ProtNLM"/>
    </source>
</evidence>
<keyword evidence="2" id="KW-1133">Transmembrane helix</keyword>
<dbReference type="AlphaFoldDB" id="A0A5C6CNM9"/>
<feature type="transmembrane region" description="Helical" evidence="2">
    <location>
        <begin position="175"/>
        <end position="194"/>
    </location>
</feature>
<feature type="compositionally biased region" description="Polar residues" evidence="1">
    <location>
        <begin position="339"/>
        <end position="361"/>
    </location>
</feature>
<feature type="transmembrane region" description="Helical" evidence="2">
    <location>
        <begin position="238"/>
        <end position="258"/>
    </location>
</feature>
<evidence type="ECO:0000313" key="3">
    <source>
        <dbReference type="EMBL" id="TWU24359.1"/>
    </source>
</evidence>
<feature type="transmembrane region" description="Helical" evidence="2">
    <location>
        <begin position="201"/>
        <end position="218"/>
    </location>
</feature>
<evidence type="ECO:0000256" key="1">
    <source>
        <dbReference type="SAM" id="MobiDB-lite"/>
    </source>
</evidence>
<feature type="region of interest" description="Disordered" evidence="1">
    <location>
        <begin position="334"/>
        <end position="361"/>
    </location>
</feature>
<gene>
    <name evidence="3" type="ORF">Pla52o_22860</name>
</gene>
<feature type="transmembrane region" description="Helical" evidence="2">
    <location>
        <begin position="113"/>
        <end position="133"/>
    </location>
</feature>
<keyword evidence="2" id="KW-0812">Transmembrane</keyword>
<dbReference type="Proteomes" id="UP000316304">
    <property type="component" value="Unassembled WGS sequence"/>
</dbReference>
<evidence type="ECO:0000256" key="2">
    <source>
        <dbReference type="SAM" id="Phobius"/>
    </source>
</evidence>
<dbReference type="PANTHER" id="PTHR35337">
    <property type="entry name" value="SLR1478 PROTEIN"/>
    <property type="match status" value="1"/>
</dbReference>
<dbReference type="InterPro" id="IPR002798">
    <property type="entry name" value="SpoIIM-like"/>
</dbReference>
<comment type="caution">
    <text evidence="3">The sequence shown here is derived from an EMBL/GenBank/DDBJ whole genome shotgun (WGS) entry which is preliminary data.</text>
</comment>
<sequence>MNVASILDKRRVQWSELETLCDAMESRGRTDRAGGAEHRGAQGIARFASLYRSACADLALADAYQLPPNTVTYLHQLVARAHNQLYRAAPSEPSTWIDVLFYEAPRQIFADSCVRVATLLFFGLFTLAMYMGYDEQRFPGFATAVMGESQLESLESMYEDKLEGSLDHYVSMAGFYINHNTGIGLTCFASGILIIPCLFKLAYNAVVLGVAFGYMARPDVTGGENFFQFVTAHGPFELTAIALSAAAGLRLGVGWFHTGGLNRIDSLRASAIRAIPVMAAAAAMFVLAAFTEGFLSPSPLPFIFKAAWAVMSSGLITFYFVILGFPWPQRAHDDHSARNESTVGELQSSGSTSAGRVTHAT</sequence>
<keyword evidence="2" id="KW-0472">Membrane</keyword>
<evidence type="ECO:0000313" key="4">
    <source>
        <dbReference type="Proteomes" id="UP000316304"/>
    </source>
</evidence>
<reference evidence="3 4" key="1">
    <citation type="submission" date="2019-02" db="EMBL/GenBank/DDBJ databases">
        <title>Deep-cultivation of Planctomycetes and their phenomic and genomic characterization uncovers novel biology.</title>
        <authorList>
            <person name="Wiegand S."/>
            <person name="Jogler M."/>
            <person name="Boedeker C."/>
            <person name="Pinto D."/>
            <person name="Vollmers J."/>
            <person name="Rivas-Marin E."/>
            <person name="Kohn T."/>
            <person name="Peeters S.H."/>
            <person name="Heuer A."/>
            <person name="Rast P."/>
            <person name="Oberbeckmann S."/>
            <person name="Bunk B."/>
            <person name="Jeske O."/>
            <person name="Meyerdierks A."/>
            <person name="Storesund J.E."/>
            <person name="Kallscheuer N."/>
            <person name="Luecker S."/>
            <person name="Lage O.M."/>
            <person name="Pohl T."/>
            <person name="Merkel B.J."/>
            <person name="Hornburger P."/>
            <person name="Mueller R.-W."/>
            <person name="Bruemmer F."/>
            <person name="Labrenz M."/>
            <person name="Spormann A.M."/>
            <person name="Op Den Camp H."/>
            <person name="Overmann J."/>
            <person name="Amann R."/>
            <person name="Jetten M.S.M."/>
            <person name="Mascher T."/>
            <person name="Medema M.H."/>
            <person name="Devos D.P."/>
            <person name="Kaster A.-K."/>
            <person name="Ovreas L."/>
            <person name="Rohde M."/>
            <person name="Galperin M.Y."/>
            <person name="Jogler C."/>
        </authorList>
    </citation>
    <scope>NUCLEOTIDE SEQUENCE [LARGE SCALE GENOMIC DNA]</scope>
    <source>
        <strain evidence="3 4">Pla52o</strain>
    </source>
</reference>
<organism evidence="3 4">
    <name type="scientific">Novipirellula galeiformis</name>
    <dbReference type="NCBI Taxonomy" id="2528004"/>
    <lineage>
        <taxon>Bacteria</taxon>
        <taxon>Pseudomonadati</taxon>
        <taxon>Planctomycetota</taxon>
        <taxon>Planctomycetia</taxon>
        <taxon>Pirellulales</taxon>
        <taxon>Pirellulaceae</taxon>
        <taxon>Novipirellula</taxon>
    </lineage>
</organism>
<feature type="transmembrane region" description="Helical" evidence="2">
    <location>
        <begin position="270"/>
        <end position="290"/>
    </location>
</feature>
<name>A0A5C6CNM9_9BACT</name>
<dbReference type="OrthoDB" id="9800053at2"/>
<dbReference type="PANTHER" id="PTHR35337:SF1">
    <property type="entry name" value="SLR1478 PROTEIN"/>
    <property type="match status" value="1"/>
</dbReference>
<dbReference type="Pfam" id="PF01944">
    <property type="entry name" value="SpoIIM"/>
    <property type="match status" value="1"/>
</dbReference>